<dbReference type="EMBL" id="CAICTM010001688">
    <property type="protein sequence ID" value="CAB9525531.1"/>
    <property type="molecule type" value="Genomic_DNA"/>
</dbReference>
<evidence type="ECO:0000313" key="1">
    <source>
        <dbReference type="EMBL" id="CAB9525531.1"/>
    </source>
</evidence>
<sequence>MDWSTCQLETLVMDRCSMTTYIVCWLQEAILSLSLLKELQWSHKKIRVHETLPPITDFVMQLLTEHRLDYIHNGGFDDNMNTNQVVAHLLAARSRNQTIATTEAATVVKYDPETGGLAHLEISYHGALNRYRKE</sequence>
<reference evidence="1" key="1">
    <citation type="submission" date="2020-06" db="EMBL/GenBank/DDBJ databases">
        <authorList>
            <consortium name="Plant Systems Biology data submission"/>
        </authorList>
    </citation>
    <scope>NUCLEOTIDE SEQUENCE</scope>
    <source>
        <strain evidence="1">D6</strain>
    </source>
</reference>
<dbReference type="Proteomes" id="UP001153069">
    <property type="component" value="Unassembled WGS sequence"/>
</dbReference>
<accession>A0A9N8EQP6</accession>
<gene>
    <name evidence="1" type="ORF">SEMRO_1690_G291350.1</name>
</gene>
<name>A0A9N8EQP6_9STRA</name>
<comment type="caution">
    <text evidence="1">The sequence shown here is derived from an EMBL/GenBank/DDBJ whole genome shotgun (WGS) entry which is preliminary data.</text>
</comment>
<protein>
    <submittedName>
        <fullName evidence="1">Uncharacterized protein</fullName>
    </submittedName>
</protein>
<organism evidence="1 2">
    <name type="scientific">Seminavis robusta</name>
    <dbReference type="NCBI Taxonomy" id="568900"/>
    <lineage>
        <taxon>Eukaryota</taxon>
        <taxon>Sar</taxon>
        <taxon>Stramenopiles</taxon>
        <taxon>Ochrophyta</taxon>
        <taxon>Bacillariophyta</taxon>
        <taxon>Bacillariophyceae</taxon>
        <taxon>Bacillariophycidae</taxon>
        <taxon>Naviculales</taxon>
        <taxon>Naviculaceae</taxon>
        <taxon>Seminavis</taxon>
    </lineage>
</organism>
<proteinExistence type="predicted"/>
<evidence type="ECO:0000313" key="2">
    <source>
        <dbReference type="Proteomes" id="UP001153069"/>
    </source>
</evidence>
<dbReference type="AlphaFoldDB" id="A0A9N8EQP6"/>
<keyword evidence="2" id="KW-1185">Reference proteome</keyword>